<keyword evidence="1" id="KW-0812">Transmembrane</keyword>
<proteinExistence type="predicted"/>
<evidence type="ECO:0000313" key="3">
    <source>
        <dbReference type="Proteomes" id="UP001501079"/>
    </source>
</evidence>
<dbReference type="EMBL" id="BAABBW010000007">
    <property type="protein sequence ID" value="GAA4181744.1"/>
    <property type="molecule type" value="Genomic_DNA"/>
</dbReference>
<feature type="transmembrane region" description="Helical" evidence="1">
    <location>
        <begin position="43"/>
        <end position="60"/>
    </location>
</feature>
<keyword evidence="3" id="KW-1185">Reference proteome</keyword>
<keyword evidence="1" id="KW-0472">Membrane</keyword>
<reference evidence="3" key="1">
    <citation type="journal article" date="2019" name="Int. J. Syst. Evol. Microbiol.">
        <title>The Global Catalogue of Microorganisms (GCM) 10K type strain sequencing project: providing services to taxonomists for standard genome sequencing and annotation.</title>
        <authorList>
            <consortium name="The Broad Institute Genomics Platform"/>
            <consortium name="The Broad Institute Genome Sequencing Center for Infectious Disease"/>
            <person name="Wu L."/>
            <person name="Ma J."/>
        </authorList>
    </citation>
    <scope>NUCLEOTIDE SEQUENCE [LARGE SCALE GENOMIC DNA]</scope>
    <source>
        <strain evidence="3">JCM 17591</strain>
    </source>
</reference>
<keyword evidence="1" id="KW-1133">Transmembrane helix</keyword>
<comment type="caution">
    <text evidence="2">The sequence shown here is derived from an EMBL/GenBank/DDBJ whole genome shotgun (WGS) entry which is preliminary data.</text>
</comment>
<dbReference type="Proteomes" id="UP001501079">
    <property type="component" value="Unassembled WGS sequence"/>
</dbReference>
<dbReference type="RefSeq" id="WP_344757343.1">
    <property type="nucleotide sequence ID" value="NZ_BAABBW010000007.1"/>
</dbReference>
<name>A0ABP8ACG7_9MICO</name>
<accession>A0ABP8ACG7</accession>
<feature type="transmembrane region" description="Helical" evidence="1">
    <location>
        <begin position="72"/>
        <end position="91"/>
    </location>
</feature>
<protein>
    <recommendedName>
        <fullName evidence="4">CidA/LrgA family protein</fullName>
    </recommendedName>
</protein>
<feature type="transmembrane region" description="Helical" evidence="1">
    <location>
        <begin position="12"/>
        <end position="37"/>
    </location>
</feature>
<evidence type="ECO:0008006" key="4">
    <source>
        <dbReference type="Google" id="ProtNLM"/>
    </source>
</evidence>
<evidence type="ECO:0000313" key="2">
    <source>
        <dbReference type="EMBL" id="GAA4181744.1"/>
    </source>
</evidence>
<organism evidence="2 3">
    <name type="scientific">Gryllotalpicola koreensis</name>
    <dbReference type="NCBI Taxonomy" id="993086"/>
    <lineage>
        <taxon>Bacteria</taxon>
        <taxon>Bacillati</taxon>
        <taxon>Actinomycetota</taxon>
        <taxon>Actinomycetes</taxon>
        <taxon>Micrococcales</taxon>
        <taxon>Microbacteriaceae</taxon>
        <taxon>Gryllotalpicola</taxon>
    </lineage>
</organism>
<gene>
    <name evidence="2" type="ORF">GCM10022287_37480</name>
</gene>
<feature type="transmembrane region" description="Helical" evidence="1">
    <location>
        <begin position="103"/>
        <end position="122"/>
    </location>
</feature>
<sequence length="153" mass="16812">MLSFDGREWAPLIAKWPVAALVVVQLLLTARLIAHWLTTEFETLLAGVLGMMLLIQLMLVGHFRRAGAGFRLWTFTFPIASSANFALRWSAAADCPGWHPVSWVVLALASAAFLAIVAVTATQWTRRLRGARWNDRAEEEGGDTDAPAVRLVG</sequence>
<evidence type="ECO:0000256" key="1">
    <source>
        <dbReference type="SAM" id="Phobius"/>
    </source>
</evidence>